<keyword evidence="3" id="KW-1185">Reference proteome</keyword>
<keyword evidence="1" id="KW-0732">Signal</keyword>
<feature type="chain" id="PRO_5046850166" description="Lipoprotein" evidence="1">
    <location>
        <begin position="25"/>
        <end position="167"/>
    </location>
</feature>
<gene>
    <name evidence="2" type="ORF">TUM4630_33440</name>
</gene>
<comment type="caution">
    <text evidence="2">The sequence shown here is derived from an EMBL/GenBank/DDBJ whole genome shotgun (WGS) entry which is preliminary data.</text>
</comment>
<dbReference type="EMBL" id="BPFB01000060">
    <property type="protein sequence ID" value="GIU02288.1"/>
    <property type="molecule type" value="Genomic_DNA"/>
</dbReference>
<accession>A0ABQ4NSS5</accession>
<name>A0ABQ4NSS5_9GAMM</name>
<feature type="signal peptide" evidence="1">
    <location>
        <begin position="1"/>
        <end position="24"/>
    </location>
</feature>
<dbReference type="RefSeq" id="WP_119977926.1">
    <property type="nucleotide sequence ID" value="NZ_BPFB01000060.1"/>
</dbReference>
<dbReference type="PROSITE" id="PS51257">
    <property type="entry name" value="PROKAR_LIPOPROTEIN"/>
    <property type="match status" value="1"/>
</dbReference>
<evidence type="ECO:0000313" key="3">
    <source>
        <dbReference type="Proteomes" id="UP000761574"/>
    </source>
</evidence>
<reference evidence="2 3" key="1">
    <citation type="submission" date="2021-05" db="EMBL/GenBank/DDBJ databases">
        <title>Molecular characterization for Shewanella algae harboring chromosomal blaOXA-55-like strains isolated from clinical and environment sample.</title>
        <authorList>
            <person name="Ohama Y."/>
            <person name="Aoki K."/>
            <person name="Harada S."/>
            <person name="Moriya K."/>
            <person name="Ishii Y."/>
            <person name="Tateda K."/>
        </authorList>
    </citation>
    <scope>NUCLEOTIDE SEQUENCE [LARGE SCALE GENOMIC DNA]</scope>
    <source>
        <strain evidence="2 3">LMG 23746</strain>
    </source>
</reference>
<organism evidence="2 3">
    <name type="scientific">Shewanella algidipiscicola</name>
    <dbReference type="NCBI Taxonomy" id="614070"/>
    <lineage>
        <taxon>Bacteria</taxon>
        <taxon>Pseudomonadati</taxon>
        <taxon>Pseudomonadota</taxon>
        <taxon>Gammaproteobacteria</taxon>
        <taxon>Alteromonadales</taxon>
        <taxon>Shewanellaceae</taxon>
        <taxon>Shewanella</taxon>
    </lineage>
</organism>
<protein>
    <recommendedName>
        <fullName evidence="4">Lipoprotein</fullName>
    </recommendedName>
</protein>
<evidence type="ECO:0000313" key="2">
    <source>
        <dbReference type="EMBL" id="GIU02288.1"/>
    </source>
</evidence>
<sequence length="167" mass="18418">MLSKQITRFFILTISVLNIILLTACSEGNDSTVVAQNTTEYSAFSIDNNLCQFAQAPCQQTVNGIDISLSITPESAPSEKPLAVSLSFSESVQLLGARVEGRDMFMGVIPLNLTETAESRYNGTLVYGSCSSNYMVWRMFVSFNVKGQQQHVMFDFLADNHPVDNAR</sequence>
<dbReference type="Proteomes" id="UP000761574">
    <property type="component" value="Unassembled WGS sequence"/>
</dbReference>
<proteinExistence type="predicted"/>
<evidence type="ECO:0008006" key="4">
    <source>
        <dbReference type="Google" id="ProtNLM"/>
    </source>
</evidence>
<evidence type="ECO:0000256" key="1">
    <source>
        <dbReference type="SAM" id="SignalP"/>
    </source>
</evidence>